<feature type="compositionally biased region" description="Acidic residues" evidence="1">
    <location>
        <begin position="38"/>
        <end position="54"/>
    </location>
</feature>
<comment type="caution">
    <text evidence="2">The sequence shown here is derived from an EMBL/GenBank/DDBJ whole genome shotgun (WGS) entry which is preliminary data.</text>
</comment>
<keyword evidence="3" id="KW-1185">Reference proteome</keyword>
<proteinExistence type="predicted"/>
<feature type="compositionally biased region" description="Pro residues" evidence="1">
    <location>
        <begin position="1"/>
        <end position="13"/>
    </location>
</feature>
<dbReference type="EMBL" id="QGHC01000021">
    <property type="protein sequence ID" value="PWK81526.1"/>
    <property type="molecule type" value="Genomic_DNA"/>
</dbReference>
<feature type="compositionally biased region" description="Basic and acidic residues" evidence="1">
    <location>
        <begin position="22"/>
        <end position="37"/>
    </location>
</feature>
<protein>
    <submittedName>
        <fullName evidence="2">Uncharacterized protein</fullName>
    </submittedName>
</protein>
<dbReference type="RefSeq" id="WP_170120239.1">
    <property type="nucleotide sequence ID" value="NZ_MSZV01000110.1"/>
</dbReference>
<reference evidence="2 3" key="1">
    <citation type="submission" date="2018-05" db="EMBL/GenBank/DDBJ databases">
        <title>Genomic Encyclopedia of Type Strains, Phase IV (KMG-IV): sequencing the most valuable type-strain genomes for metagenomic binning, comparative biology and taxonomic classification.</title>
        <authorList>
            <person name="Goeker M."/>
        </authorList>
    </citation>
    <scope>NUCLEOTIDE SEQUENCE [LARGE SCALE GENOMIC DNA]</scope>
    <source>
        <strain evidence="2 3">DSM 14263</strain>
    </source>
</reference>
<accession>A0A316HMZ7</accession>
<organism evidence="2 3">
    <name type="scientific">Fulvimonas soli</name>
    <dbReference type="NCBI Taxonomy" id="155197"/>
    <lineage>
        <taxon>Bacteria</taxon>
        <taxon>Pseudomonadati</taxon>
        <taxon>Pseudomonadota</taxon>
        <taxon>Gammaproteobacteria</taxon>
        <taxon>Lysobacterales</taxon>
        <taxon>Rhodanobacteraceae</taxon>
        <taxon>Fulvimonas</taxon>
    </lineage>
</organism>
<evidence type="ECO:0000256" key="1">
    <source>
        <dbReference type="SAM" id="MobiDB-lite"/>
    </source>
</evidence>
<sequence>MPANPMNPQPPIVQPGIQPPDEEIRNPGHAHPEREADPEPLPEGDGDELDLPPP</sequence>
<dbReference type="Proteomes" id="UP000245812">
    <property type="component" value="Unassembled WGS sequence"/>
</dbReference>
<gene>
    <name evidence="2" type="ORF">C7456_1213</name>
</gene>
<evidence type="ECO:0000313" key="3">
    <source>
        <dbReference type="Proteomes" id="UP000245812"/>
    </source>
</evidence>
<dbReference type="AlphaFoldDB" id="A0A316HMZ7"/>
<feature type="region of interest" description="Disordered" evidence="1">
    <location>
        <begin position="1"/>
        <end position="54"/>
    </location>
</feature>
<name>A0A316HMZ7_9GAMM</name>
<evidence type="ECO:0000313" key="2">
    <source>
        <dbReference type="EMBL" id="PWK81526.1"/>
    </source>
</evidence>